<evidence type="ECO:0000313" key="1">
    <source>
        <dbReference type="EMBL" id="MBO0332610.1"/>
    </source>
</evidence>
<organism evidence="1 2">
    <name type="scientific">Sneathiella sedimenti</name>
    <dbReference type="NCBI Taxonomy" id="2816034"/>
    <lineage>
        <taxon>Bacteria</taxon>
        <taxon>Pseudomonadati</taxon>
        <taxon>Pseudomonadota</taxon>
        <taxon>Alphaproteobacteria</taxon>
        <taxon>Sneathiellales</taxon>
        <taxon>Sneathiellaceae</taxon>
        <taxon>Sneathiella</taxon>
    </lineage>
</organism>
<accession>A0ABS3F266</accession>
<evidence type="ECO:0000313" key="2">
    <source>
        <dbReference type="Proteomes" id="UP000664761"/>
    </source>
</evidence>
<dbReference type="Proteomes" id="UP000664761">
    <property type="component" value="Unassembled WGS sequence"/>
</dbReference>
<proteinExistence type="predicted"/>
<protein>
    <submittedName>
        <fullName evidence="1">Uncharacterized protein</fullName>
    </submittedName>
</protein>
<sequence>MGIIDMVIGPLKKLRFDEKLWRSSGKCEERPDYSGLTTHFSPARFTRQNGHMNRVRNGSGVKVQMF</sequence>
<keyword evidence="2" id="KW-1185">Reference proteome</keyword>
<name>A0ABS3F266_9PROT</name>
<dbReference type="RefSeq" id="WP_207042181.1">
    <property type="nucleotide sequence ID" value="NZ_JAFLNC010000001.1"/>
</dbReference>
<dbReference type="EMBL" id="JAFLNC010000001">
    <property type="protein sequence ID" value="MBO0332610.1"/>
    <property type="molecule type" value="Genomic_DNA"/>
</dbReference>
<reference evidence="1 2" key="1">
    <citation type="submission" date="2021-03" db="EMBL/GenBank/DDBJ databases">
        <title>Sneathiella sp. CAU 1612 isolated from Kang Won-do.</title>
        <authorList>
            <person name="Kim W."/>
        </authorList>
    </citation>
    <scope>NUCLEOTIDE SEQUENCE [LARGE SCALE GENOMIC DNA]</scope>
    <source>
        <strain evidence="1 2">CAU 1612</strain>
    </source>
</reference>
<gene>
    <name evidence="1" type="ORF">J0X12_03230</name>
</gene>
<comment type="caution">
    <text evidence="1">The sequence shown here is derived from an EMBL/GenBank/DDBJ whole genome shotgun (WGS) entry which is preliminary data.</text>
</comment>